<evidence type="ECO:0000256" key="3">
    <source>
        <dbReference type="PROSITE-ProRule" id="PRU00221"/>
    </source>
</evidence>
<dbReference type="EMBL" id="SZYD01000003">
    <property type="protein sequence ID" value="KAD6795950.1"/>
    <property type="molecule type" value="Genomic_DNA"/>
</dbReference>
<keyword evidence="2" id="KW-0677">Repeat</keyword>
<keyword evidence="1 3" id="KW-0853">WD repeat</keyword>
<keyword evidence="6" id="KW-1185">Reference proteome</keyword>
<feature type="repeat" description="WD" evidence="3">
    <location>
        <begin position="228"/>
        <end position="269"/>
    </location>
</feature>
<organism evidence="5 6">
    <name type="scientific">Mikania micrantha</name>
    <name type="common">bitter vine</name>
    <dbReference type="NCBI Taxonomy" id="192012"/>
    <lineage>
        <taxon>Eukaryota</taxon>
        <taxon>Viridiplantae</taxon>
        <taxon>Streptophyta</taxon>
        <taxon>Embryophyta</taxon>
        <taxon>Tracheophyta</taxon>
        <taxon>Spermatophyta</taxon>
        <taxon>Magnoliopsida</taxon>
        <taxon>eudicotyledons</taxon>
        <taxon>Gunneridae</taxon>
        <taxon>Pentapetalae</taxon>
        <taxon>asterids</taxon>
        <taxon>campanulids</taxon>
        <taxon>Asterales</taxon>
        <taxon>Asteraceae</taxon>
        <taxon>Asteroideae</taxon>
        <taxon>Heliantheae alliance</taxon>
        <taxon>Eupatorieae</taxon>
        <taxon>Mikania</taxon>
    </lineage>
</organism>
<feature type="repeat" description="WD" evidence="3">
    <location>
        <begin position="317"/>
        <end position="349"/>
    </location>
</feature>
<dbReference type="PROSITE" id="PS50082">
    <property type="entry name" value="WD_REPEATS_2"/>
    <property type="match status" value="5"/>
</dbReference>
<dbReference type="OrthoDB" id="674604at2759"/>
<evidence type="ECO:0000256" key="4">
    <source>
        <dbReference type="SAM" id="MobiDB-lite"/>
    </source>
</evidence>
<dbReference type="InterPro" id="IPR001680">
    <property type="entry name" value="WD40_rpt"/>
</dbReference>
<evidence type="ECO:0000313" key="6">
    <source>
        <dbReference type="Proteomes" id="UP000326396"/>
    </source>
</evidence>
<evidence type="ECO:0000256" key="2">
    <source>
        <dbReference type="ARBA" id="ARBA00022737"/>
    </source>
</evidence>
<evidence type="ECO:0008006" key="7">
    <source>
        <dbReference type="Google" id="ProtNLM"/>
    </source>
</evidence>
<dbReference type="AlphaFoldDB" id="A0A5N6PSA0"/>
<dbReference type="InterPro" id="IPR036322">
    <property type="entry name" value="WD40_repeat_dom_sf"/>
</dbReference>
<dbReference type="PANTHER" id="PTHR22844">
    <property type="entry name" value="F-BOX AND WD40 DOMAIN PROTEIN"/>
    <property type="match status" value="1"/>
</dbReference>
<gene>
    <name evidence="5" type="ORF">E3N88_06846</name>
</gene>
<name>A0A5N6PSA0_9ASTR</name>
<dbReference type="Proteomes" id="UP000326396">
    <property type="component" value="Linkage Group LG11"/>
</dbReference>
<feature type="region of interest" description="Disordered" evidence="4">
    <location>
        <begin position="20"/>
        <end position="64"/>
    </location>
</feature>
<dbReference type="InterPro" id="IPR015943">
    <property type="entry name" value="WD40/YVTN_repeat-like_dom_sf"/>
</dbReference>
<accession>A0A5N6PSA0</accession>
<dbReference type="Gene3D" id="2.130.10.10">
    <property type="entry name" value="YVTN repeat-like/Quinoprotein amine dehydrogenase"/>
    <property type="match status" value="3"/>
</dbReference>
<dbReference type="PROSITE" id="PS50294">
    <property type="entry name" value="WD_REPEATS_REGION"/>
    <property type="match status" value="1"/>
</dbReference>
<feature type="compositionally biased region" description="Acidic residues" evidence="4">
    <location>
        <begin position="25"/>
        <end position="41"/>
    </location>
</feature>
<dbReference type="InterPro" id="IPR020472">
    <property type="entry name" value="WD40_PAC1"/>
</dbReference>
<sequence>MKNVLRRILKLIWIIPRKLSKKKDDEDDEDDHFYDAIEEPPDYNIWNPPDHSDPPPRPPLSDTDSLFEEDCSQCDPYRQSILDRIPTSAQTSPMLESPWASYMEQPRTDNYVGLMTSLVREEGHIYSLAASGDLLYTGSSSKNIRVWKHQKEFTGFKSHSGLVKAIVISGDKIFTGHQDGKIRVWRASRKEPRVHQKIGTLPDLRSVFKKSLRPKNYTAVSRNHSAIWIKHLDAISSLSLNEDRTLLYSGSWDKTMKVWRVADYKCLESISAHDDVINTVVAGAHGLVFSGSADGTLKVWQKKSHGKRTKHFFSRSLLQQEFAVTSLSVTPAGTVVYAGCSDGVVHYWEHEKLIHGGVLRGHKLAVLCLALSGNMVFSGSADRSICVWQRDECGRHWCLYVLTGHTGPVKCLAVEKEVRQEAKCGGAGGGGKACILYSGSLDKSVKIWRLCPKMSDGDNHQLPPPSPWRIDGRRRVEMQNKIPKPRVCQQKK</sequence>
<proteinExistence type="predicted"/>
<evidence type="ECO:0000313" key="5">
    <source>
        <dbReference type="EMBL" id="KAD6795950.1"/>
    </source>
</evidence>
<evidence type="ECO:0000256" key="1">
    <source>
        <dbReference type="ARBA" id="ARBA00022574"/>
    </source>
</evidence>
<dbReference type="SMART" id="SM00320">
    <property type="entry name" value="WD40"/>
    <property type="match status" value="7"/>
</dbReference>
<feature type="repeat" description="WD" evidence="3">
    <location>
        <begin position="359"/>
        <end position="389"/>
    </location>
</feature>
<protein>
    <recommendedName>
        <fullName evidence="7">Anaphase-promoting complex subunit 4 WD40 domain-containing protein</fullName>
    </recommendedName>
</protein>
<comment type="caution">
    <text evidence="5">The sequence shown here is derived from an EMBL/GenBank/DDBJ whole genome shotgun (WGS) entry which is preliminary data.</text>
</comment>
<dbReference type="SUPFAM" id="SSF50978">
    <property type="entry name" value="WD40 repeat-like"/>
    <property type="match status" value="1"/>
</dbReference>
<feature type="repeat" description="WD" evidence="3">
    <location>
        <begin position="270"/>
        <end position="301"/>
    </location>
</feature>
<dbReference type="PANTHER" id="PTHR22844:SF334">
    <property type="entry name" value="PROTEIN JINGUBANG-LIKE"/>
    <property type="match status" value="1"/>
</dbReference>
<reference evidence="5 6" key="1">
    <citation type="submission" date="2019-05" db="EMBL/GenBank/DDBJ databases">
        <title>Mikania micrantha, genome provides insights into the molecular mechanism of rapid growth.</title>
        <authorList>
            <person name="Liu B."/>
        </authorList>
    </citation>
    <scope>NUCLEOTIDE SEQUENCE [LARGE SCALE GENOMIC DNA]</scope>
    <source>
        <strain evidence="5">NLD-2019</strain>
        <tissue evidence="5">Leaf</tissue>
    </source>
</reference>
<feature type="repeat" description="WD" evidence="3">
    <location>
        <begin position="156"/>
        <end position="185"/>
    </location>
</feature>
<dbReference type="PRINTS" id="PR00320">
    <property type="entry name" value="GPROTEINBRPT"/>
</dbReference>
<dbReference type="FunFam" id="2.130.10.10:FF:000775">
    <property type="entry name" value="BnaA09g28200D protein"/>
    <property type="match status" value="1"/>
</dbReference>
<dbReference type="InterPro" id="IPR045182">
    <property type="entry name" value="JINGUBANG-like"/>
</dbReference>
<dbReference type="Pfam" id="PF00400">
    <property type="entry name" value="WD40"/>
    <property type="match status" value="7"/>
</dbReference>
<dbReference type="CDD" id="cd00200">
    <property type="entry name" value="WD40"/>
    <property type="match status" value="1"/>
</dbReference>